<name>A0AAV4S936_9ARAC</name>
<sequence length="588" mass="67176">MIVRLIASIPIRQDVWGWVRKSGYYVDKINATCRCVRCKSLQNFCLGPVLWNIFINEILGLDFGRNVKIQAFADDILIVIQEPATHCFTQSSKVPLQTLENWTNDPCLTINCEKCYFTVLSPKRYSRIPTIKINNNGIKFSKSIKYLGILIDSNLNWNAHLNLLQDKIFSIQQKFQRITRATWGLSPSIKKEIYSKVIGRIISYGLEVWFQGKAKQKLKILRLQRSGLLTVTKFYKTVATDTLQVLADTPPIDLKLALSQKLFKLKYDNLPLQLQGFAVRPQDLAFLKPINPPWEKCSTNWDYCNNSLVGTLIYTDGSKKENKVGGVFVVYQQGREIPHKCFRLNDHSSIFLAELTAIDQAIDYTISNSLPSAKIISDVRSVLLALQNLNSLDPNITNINKKLQNFEGTIQLYWIKAHVGLSGNEKADDYAKEATNNPCIDITTPISVNFIKSLLKKELMAEGQDNWTTSMKGRSVYDLFTKVNTNRVQGDFFLNQLMTGHGALAKYQERFFGKSANCQCGHQLEDTYHIVYDCPHWNHVRMKYLPRCFKETSLDLLLFNKISRAGLREIMALKLQKALQQEKDTDSA</sequence>
<proteinExistence type="predicted"/>
<dbReference type="Pfam" id="PF00075">
    <property type="entry name" value="RNase_H"/>
    <property type="match status" value="1"/>
</dbReference>
<dbReference type="PANTHER" id="PTHR33332">
    <property type="entry name" value="REVERSE TRANSCRIPTASE DOMAIN-CONTAINING PROTEIN"/>
    <property type="match status" value="1"/>
</dbReference>
<gene>
    <name evidence="2" type="primary">R1A1-elementORF2_438</name>
    <name evidence="2" type="ORF">CDAR_110161</name>
</gene>
<dbReference type="CDD" id="cd09276">
    <property type="entry name" value="Rnase_HI_RT_non_LTR"/>
    <property type="match status" value="1"/>
</dbReference>
<dbReference type="InterPro" id="IPR000477">
    <property type="entry name" value="RT_dom"/>
</dbReference>
<reference evidence="2 3" key="1">
    <citation type="submission" date="2021-06" db="EMBL/GenBank/DDBJ databases">
        <title>Caerostris darwini draft genome.</title>
        <authorList>
            <person name="Kono N."/>
            <person name="Arakawa K."/>
        </authorList>
    </citation>
    <scope>NUCLEOTIDE SEQUENCE [LARGE SCALE GENOMIC DNA]</scope>
</reference>
<dbReference type="AlphaFoldDB" id="A0AAV4S936"/>
<dbReference type="InterPro" id="IPR012337">
    <property type="entry name" value="RNaseH-like_sf"/>
</dbReference>
<feature type="domain" description="RNase H type-1" evidence="1">
    <location>
        <begin position="307"/>
        <end position="436"/>
    </location>
</feature>
<evidence type="ECO:0000313" key="3">
    <source>
        <dbReference type="Proteomes" id="UP001054837"/>
    </source>
</evidence>
<dbReference type="PROSITE" id="PS50879">
    <property type="entry name" value="RNASE_H_1"/>
    <property type="match status" value="1"/>
</dbReference>
<dbReference type="Proteomes" id="UP001054837">
    <property type="component" value="Unassembled WGS sequence"/>
</dbReference>
<comment type="caution">
    <text evidence="2">The sequence shown here is derived from an EMBL/GenBank/DDBJ whole genome shotgun (WGS) entry which is preliminary data.</text>
</comment>
<evidence type="ECO:0000313" key="2">
    <source>
        <dbReference type="EMBL" id="GIY28940.1"/>
    </source>
</evidence>
<organism evidence="2 3">
    <name type="scientific">Caerostris darwini</name>
    <dbReference type="NCBI Taxonomy" id="1538125"/>
    <lineage>
        <taxon>Eukaryota</taxon>
        <taxon>Metazoa</taxon>
        <taxon>Ecdysozoa</taxon>
        <taxon>Arthropoda</taxon>
        <taxon>Chelicerata</taxon>
        <taxon>Arachnida</taxon>
        <taxon>Araneae</taxon>
        <taxon>Araneomorphae</taxon>
        <taxon>Entelegynae</taxon>
        <taxon>Araneoidea</taxon>
        <taxon>Araneidae</taxon>
        <taxon>Caerostris</taxon>
    </lineage>
</organism>
<dbReference type="GO" id="GO:0004523">
    <property type="term" value="F:RNA-DNA hybrid ribonuclease activity"/>
    <property type="evidence" value="ECO:0007669"/>
    <property type="project" value="InterPro"/>
</dbReference>
<dbReference type="EMBL" id="BPLQ01007240">
    <property type="protein sequence ID" value="GIY28940.1"/>
    <property type="molecule type" value="Genomic_DNA"/>
</dbReference>
<accession>A0AAV4S936</accession>
<keyword evidence="3" id="KW-1185">Reference proteome</keyword>
<dbReference type="GO" id="GO:0003676">
    <property type="term" value="F:nucleic acid binding"/>
    <property type="evidence" value="ECO:0007669"/>
    <property type="project" value="InterPro"/>
</dbReference>
<dbReference type="InterPro" id="IPR036397">
    <property type="entry name" value="RNaseH_sf"/>
</dbReference>
<evidence type="ECO:0000259" key="1">
    <source>
        <dbReference type="PROSITE" id="PS50879"/>
    </source>
</evidence>
<dbReference type="InterPro" id="IPR002156">
    <property type="entry name" value="RNaseH_domain"/>
</dbReference>
<dbReference type="SUPFAM" id="SSF53098">
    <property type="entry name" value="Ribonuclease H-like"/>
    <property type="match status" value="1"/>
</dbReference>
<dbReference type="Pfam" id="PF00078">
    <property type="entry name" value="RVT_1"/>
    <property type="match status" value="1"/>
</dbReference>
<protein>
    <recommendedName>
        <fullName evidence="1">RNase H type-1 domain-containing protein</fullName>
    </recommendedName>
</protein>
<dbReference type="Gene3D" id="3.30.420.10">
    <property type="entry name" value="Ribonuclease H-like superfamily/Ribonuclease H"/>
    <property type="match status" value="1"/>
</dbReference>